<comment type="caution">
    <text evidence="7">The sequence shown here is derived from an EMBL/GenBank/DDBJ whole genome shotgun (WGS) entry which is preliminary data.</text>
</comment>
<dbReference type="GO" id="GO:0005524">
    <property type="term" value="F:ATP binding"/>
    <property type="evidence" value="ECO:0007669"/>
    <property type="project" value="UniProtKB-KW"/>
</dbReference>
<dbReference type="PANTHER" id="PTHR13710:SF153">
    <property type="entry name" value="RECQ-LIKE DNA HELICASE BLM"/>
    <property type="match status" value="1"/>
</dbReference>
<gene>
    <name evidence="7" type="ORF">Mth01_42760</name>
</gene>
<feature type="domain" description="Helicase ATP-binding" evidence="5">
    <location>
        <begin position="167"/>
        <end position="356"/>
    </location>
</feature>
<dbReference type="SMART" id="SM00487">
    <property type="entry name" value="DEXDc"/>
    <property type="match status" value="1"/>
</dbReference>
<keyword evidence="2" id="KW-0067">ATP-binding</keyword>
<dbReference type="InterPro" id="IPR011545">
    <property type="entry name" value="DEAD/DEAH_box_helicase_dom"/>
</dbReference>
<name>A0A8J3RBK8_9ACTN</name>
<dbReference type="Pfam" id="PF00271">
    <property type="entry name" value="Helicase_C"/>
    <property type="match status" value="1"/>
</dbReference>
<dbReference type="GO" id="GO:0005694">
    <property type="term" value="C:chromosome"/>
    <property type="evidence" value="ECO:0007669"/>
    <property type="project" value="TreeGrafter"/>
</dbReference>
<dbReference type="InterPro" id="IPR027417">
    <property type="entry name" value="P-loop_NTPase"/>
</dbReference>
<evidence type="ECO:0000313" key="7">
    <source>
        <dbReference type="EMBL" id="GIH72023.1"/>
    </source>
</evidence>
<keyword evidence="3" id="KW-0238">DNA-binding</keyword>
<dbReference type="Gene3D" id="3.40.50.300">
    <property type="entry name" value="P-loop containing nucleotide triphosphate hydrolases"/>
    <property type="match status" value="2"/>
</dbReference>
<dbReference type="Proteomes" id="UP000610966">
    <property type="component" value="Unassembled WGS sequence"/>
</dbReference>
<evidence type="ECO:0000256" key="2">
    <source>
        <dbReference type="ARBA" id="ARBA00022840"/>
    </source>
</evidence>
<dbReference type="EMBL" id="BOOG01000043">
    <property type="protein sequence ID" value="GIH72023.1"/>
    <property type="molecule type" value="Genomic_DNA"/>
</dbReference>
<dbReference type="RefSeq" id="WP_275408996.1">
    <property type="nucleotide sequence ID" value="NZ_BOOG01000043.1"/>
</dbReference>
<sequence length="862" mass="95188">MSTNSWVQAKQLYAEWPTVVAPDGASGTARRLADALAALSFGASGWRDVAALTRQILLEAVARGNHSPLTVPVDPLLPTFAQWWECGCQAATGDSKQLVVRAVPWHPPTPDGLAKEAVEADLREVYRGQDSLQRRTLAGLPADPFWTASLGYDSYYSIGQRQAARSVAMAPPGTTTIVCLPTGHGKTPVALAPILLDDKGAGVSVVVVPTVVLALDMERRTRALLGQSRRAAPSGRYAYTGDLPDDLKRDLREDIRTGRQPVIYAAPESITTGLHSALDDAAEAGLLRYFVIDEAHLIEQWGNDFRPDFQTMAGQRRAWIRRSPKGREPRTIVMSATLTAQQVDAIKDLYGESETTQVVWASQLRSEPSYYIESLPAKEREEAVLEAVAKLPRPMILYVSMVDDAYKWESRIKEIGFLRTASVTGDASADQRRERMEGWSGNGASGPLPTRYDVIVGTSAFGLGIDLPDVKSVVHACLPETVDRYYQEVGRGGRDGSPSVAYMVTTRRDSEIAKSINSPVIIKGQAWPRWISMFNNKIAKTADGYLIDLDTRPPNISVSTEMNRTWNIRTLNLMVRAKLVEVRTPPVPSPSGDEPEDEWTERLAAYYKLLSSRVDVVILDGKTNDPQYFNNAIEAARSGMLASQTNALTQLKAAVAGDICMADILVGYYTLPTADGPLRTSPTCRGCNHCRRKEALPPPGGFYRTGWQPHPSLTQWRADSNLPLWNYLAEGDRNLSIWWRDEREARSLVPDLIEALCRRGIAVIGGPGVDERILGKIQKSVRPEVVIVDQDEDLLCSYQGSVVWMLDSNQQVMNDDVKERFWSMDSTYLIHHQDLSHPKKPGYRLIDVHSSTLSIQSALGAL</sequence>
<dbReference type="InterPro" id="IPR014001">
    <property type="entry name" value="Helicase_ATP-bd"/>
</dbReference>
<dbReference type="PROSITE" id="PS51192">
    <property type="entry name" value="HELICASE_ATP_BIND_1"/>
    <property type="match status" value="1"/>
</dbReference>
<dbReference type="PROSITE" id="PS51194">
    <property type="entry name" value="HELICASE_CTER"/>
    <property type="match status" value="1"/>
</dbReference>
<organism evidence="7 8">
    <name type="scientific">Sphaerimonospora thailandensis</name>
    <dbReference type="NCBI Taxonomy" id="795644"/>
    <lineage>
        <taxon>Bacteria</taxon>
        <taxon>Bacillati</taxon>
        <taxon>Actinomycetota</taxon>
        <taxon>Actinomycetes</taxon>
        <taxon>Streptosporangiales</taxon>
        <taxon>Streptosporangiaceae</taxon>
        <taxon>Sphaerimonospora</taxon>
    </lineage>
</organism>
<evidence type="ECO:0000256" key="4">
    <source>
        <dbReference type="ARBA" id="ARBA00023235"/>
    </source>
</evidence>
<dbReference type="GO" id="GO:0043138">
    <property type="term" value="F:3'-5' DNA helicase activity"/>
    <property type="evidence" value="ECO:0007669"/>
    <property type="project" value="TreeGrafter"/>
</dbReference>
<proteinExistence type="predicted"/>
<protein>
    <recommendedName>
        <fullName evidence="9">Helicase-like protein</fullName>
    </recommendedName>
</protein>
<dbReference type="GO" id="GO:0003677">
    <property type="term" value="F:DNA binding"/>
    <property type="evidence" value="ECO:0007669"/>
    <property type="project" value="UniProtKB-KW"/>
</dbReference>
<dbReference type="NCBIfam" id="NF041063">
    <property type="entry name" value="DpdF"/>
    <property type="match status" value="1"/>
</dbReference>
<feature type="domain" description="Helicase C-terminal" evidence="6">
    <location>
        <begin position="383"/>
        <end position="535"/>
    </location>
</feature>
<evidence type="ECO:0000256" key="1">
    <source>
        <dbReference type="ARBA" id="ARBA00022741"/>
    </source>
</evidence>
<keyword evidence="8" id="KW-1185">Reference proteome</keyword>
<dbReference type="PANTHER" id="PTHR13710">
    <property type="entry name" value="DNA HELICASE RECQ FAMILY MEMBER"/>
    <property type="match status" value="1"/>
</dbReference>
<dbReference type="InterPro" id="IPR001650">
    <property type="entry name" value="Helicase_C-like"/>
</dbReference>
<dbReference type="GO" id="GO:0005737">
    <property type="term" value="C:cytoplasm"/>
    <property type="evidence" value="ECO:0007669"/>
    <property type="project" value="TreeGrafter"/>
</dbReference>
<reference evidence="7" key="1">
    <citation type="submission" date="2021-01" db="EMBL/GenBank/DDBJ databases">
        <title>Whole genome shotgun sequence of Sphaerimonospora thailandensis NBRC 107569.</title>
        <authorList>
            <person name="Komaki H."/>
            <person name="Tamura T."/>
        </authorList>
    </citation>
    <scope>NUCLEOTIDE SEQUENCE</scope>
    <source>
        <strain evidence="7">NBRC 107569</strain>
    </source>
</reference>
<dbReference type="AlphaFoldDB" id="A0A8J3RBK8"/>
<dbReference type="SMART" id="SM00490">
    <property type="entry name" value="HELICc"/>
    <property type="match status" value="1"/>
</dbReference>
<evidence type="ECO:0008006" key="9">
    <source>
        <dbReference type="Google" id="ProtNLM"/>
    </source>
</evidence>
<accession>A0A8J3RBK8</accession>
<dbReference type="GO" id="GO:0000724">
    <property type="term" value="P:double-strand break repair via homologous recombination"/>
    <property type="evidence" value="ECO:0007669"/>
    <property type="project" value="TreeGrafter"/>
</dbReference>
<dbReference type="Pfam" id="PF00270">
    <property type="entry name" value="DEAD"/>
    <property type="match status" value="1"/>
</dbReference>
<dbReference type="SUPFAM" id="SSF52540">
    <property type="entry name" value="P-loop containing nucleoside triphosphate hydrolases"/>
    <property type="match status" value="1"/>
</dbReference>
<evidence type="ECO:0000259" key="5">
    <source>
        <dbReference type="PROSITE" id="PS51192"/>
    </source>
</evidence>
<evidence type="ECO:0000256" key="3">
    <source>
        <dbReference type="ARBA" id="ARBA00023125"/>
    </source>
</evidence>
<keyword evidence="1" id="KW-0547">Nucleotide-binding</keyword>
<dbReference type="GO" id="GO:0009378">
    <property type="term" value="F:four-way junction helicase activity"/>
    <property type="evidence" value="ECO:0007669"/>
    <property type="project" value="TreeGrafter"/>
</dbReference>
<keyword evidence="4" id="KW-0413">Isomerase</keyword>
<evidence type="ECO:0000313" key="8">
    <source>
        <dbReference type="Proteomes" id="UP000610966"/>
    </source>
</evidence>
<evidence type="ECO:0000259" key="6">
    <source>
        <dbReference type="PROSITE" id="PS51194"/>
    </source>
</evidence>